<evidence type="ECO:0000259" key="2">
    <source>
        <dbReference type="SMART" id="SM00391"/>
    </source>
</evidence>
<dbReference type="GO" id="GO:0003677">
    <property type="term" value="F:DNA binding"/>
    <property type="evidence" value="ECO:0007669"/>
    <property type="project" value="InterPro"/>
</dbReference>
<gene>
    <name evidence="3" type="ORF">BpHYR1_024245</name>
</gene>
<dbReference type="OrthoDB" id="21449at2759"/>
<feature type="compositionally biased region" description="Basic and acidic residues" evidence="1">
    <location>
        <begin position="1"/>
        <end position="14"/>
    </location>
</feature>
<dbReference type="InterPro" id="IPR001739">
    <property type="entry name" value="Methyl_CpG_DNA-bd"/>
</dbReference>
<evidence type="ECO:0000313" key="3">
    <source>
        <dbReference type="EMBL" id="RNA26940.1"/>
    </source>
</evidence>
<proteinExistence type="predicted"/>
<dbReference type="Proteomes" id="UP000276133">
    <property type="component" value="Unassembled WGS sequence"/>
</dbReference>
<evidence type="ECO:0000313" key="4">
    <source>
        <dbReference type="Proteomes" id="UP000276133"/>
    </source>
</evidence>
<dbReference type="Pfam" id="PF01429">
    <property type="entry name" value="MBD"/>
    <property type="match status" value="1"/>
</dbReference>
<evidence type="ECO:0000256" key="1">
    <source>
        <dbReference type="SAM" id="MobiDB-lite"/>
    </source>
</evidence>
<feature type="region of interest" description="Disordered" evidence="1">
    <location>
        <begin position="1"/>
        <end position="20"/>
    </location>
</feature>
<reference evidence="3 4" key="1">
    <citation type="journal article" date="2018" name="Sci. Rep.">
        <title>Genomic signatures of local adaptation to the degree of environmental predictability in rotifers.</title>
        <authorList>
            <person name="Franch-Gras L."/>
            <person name="Hahn C."/>
            <person name="Garcia-Roger E.M."/>
            <person name="Carmona M.J."/>
            <person name="Serra M."/>
            <person name="Gomez A."/>
        </authorList>
    </citation>
    <scope>NUCLEOTIDE SEQUENCE [LARGE SCALE GENOMIC DNA]</scope>
    <source>
        <strain evidence="3">HYR1</strain>
    </source>
</reference>
<dbReference type="AlphaFoldDB" id="A0A3M7RU44"/>
<name>A0A3M7RU44_BRAPC</name>
<dbReference type="STRING" id="10195.A0A3M7RU44"/>
<dbReference type="EMBL" id="REGN01002634">
    <property type="protein sequence ID" value="RNA26940.1"/>
    <property type="molecule type" value="Genomic_DNA"/>
</dbReference>
<feature type="domain" description="MBD" evidence="2">
    <location>
        <begin position="161"/>
        <end position="222"/>
    </location>
</feature>
<accession>A0A3M7RU44</accession>
<feature type="region of interest" description="Disordered" evidence="1">
    <location>
        <begin position="126"/>
        <end position="151"/>
    </location>
</feature>
<dbReference type="SMART" id="SM00391">
    <property type="entry name" value="MBD"/>
    <property type="match status" value="1"/>
</dbReference>
<dbReference type="InterPro" id="IPR016177">
    <property type="entry name" value="DNA-bd_dom_sf"/>
</dbReference>
<dbReference type="SUPFAM" id="SSF54171">
    <property type="entry name" value="DNA-binding domain"/>
    <property type="match status" value="1"/>
</dbReference>
<keyword evidence="4" id="KW-1185">Reference proteome</keyword>
<organism evidence="3 4">
    <name type="scientific">Brachionus plicatilis</name>
    <name type="common">Marine rotifer</name>
    <name type="synonym">Brachionus muelleri</name>
    <dbReference type="NCBI Taxonomy" id="10195"/>
    <lineage>
        <taxon>Eukaryota</taxon>
        <taxon>Metazoa</taxon>
        <taxon>Spiralia</taxon>
        <taxon>Gnathifera</taxon>
        <taxon>Rotifera</taxon>
        <taxon>Eurotatoria</taxon>
        <taxon>Monogononta</taxon>
        <taxon>Pseudotrocha</taxon>
        <taxon>Ploima</taxon>
        <taxon>Brachionidae</taxon>
        <taxon>Brachionus</taxon>
    </lineage>
</organism>
<sequence length="222" mass="25007">MKRNFDAPEPKPDSSNHVNGTHLSSIFNPNTGLFQNMFTDVSAFNQHLINNLTTSLFLEQQNVWSKLIADLGLGSSLMTQNFSLLDSNAKPCEAKKAKNSFSISDIIQQSEDSPLNLSKTKNGVNSLTSLSKKSPEPAQNRTNDASENQNESVNRDLNLIESKLRLALKIGYRFRRETIVRELTNSGVKGDIIYYSPCGRKLRNFQEIERGDFFNLFIKSKN</sequence>
<protein>
    <submittedName>
        <fullName evidence="3">Methyl-binding domain</fullName>
    </submittedName>
</protein>
<dbReference type="Gene3D" id="3.30.890.10">
    <property type="entry name" value="Methyl-cpg-binding Protein 2, Chain A"/>
    <property type="match status" value="1"/>
</dbReference>
<comment type="caution">
    <text evidence="3">The sequence shown here is derived from an EMBL/GenBank/DDBJ whole genome shotgun (WGS) entry which is preliminary data.</text>
</comment>